<dbReference type="InterPro" id="IPR015000">
    <property type="entry name" value="EipB-like"/>
</dbReference>
<dbReference type="Proteomes" id="UP000048926">
    <property type="component" value="Unassembled WGS sequence"/>
</dbReference>
<accession>A0A0M6XXW3</accession>
<dbReference type="STRING" id="187304.B0E33_00275"/>
<feature type="chain" id="PRO_5005807545" description="ATP-binding protein" evidence="1">
    <location>
        <begin position="24"/>
        <end position="290"/>
    </location>
</feature>
<reference evidence="3" key="1">
    <citation type="submission" date="2015-07" db="EMBL/GenBank/DDBJ databases">
        <authorList>
            <person name="Rodrigo-Torres Lidia"/>
            <person name="Arahal R.David."/>
        </authorList>
    </citation>
    <scope>NUCLEOTIDE SEQUENCE [LARGE SCALE GENOMIC DNA]</scope>
    <source>
        <strain evidence="3">CECT 4801</strain>
    </source>
</reference>
<protein>
    <recommendedName>
        <fullName evidence="4">ATP-binding protein</fullName>
    </recommendedName>
</protein>
<gene>
    <name evidence="2" type="ORF">LAL4801_00278</name>
</gene>
<dbReference type="AlphaFoldDB" id="A0A0M6XXW3"/>
<feature type="signal peptide" evidence="1">
    <location>
        <begin position="1"/>
        <end position="23"/>
    </location>
</feature>
<dbReference type="RefSeq" id="WP_205838582.1">
    <property type="nucleotide sequence ID" value="NZ_CXST01000001.1"/>
</dbReference>
<dbReference type="Pfam" id="PF08904">
    <property type="entry name" value="EipB_like"/>
    <property type="match status" value="1"/>
</dbReference>
<sequence length="290" mass="31241">MQCVPKSVSSTVGAIVLAAAAFAVSGVTDADASGTVGFKLVPHRAVYDMNLGDSEEQAGIAGLNGRMVYDFSGSACEGYSVNFRFVTEFQNTDGGSQITDLQTTSFEEPRAESYQFLSKTFVDQKLVEATRGTARSGKKARTVELKEPSEKSLEIGREVLFPTEHLLTIMKSAEAGVHFVAADIYDGAETGEKVYATTTVIGAKAVNDAKTDADHVDAPLSGKGYWPVTVAYFDPSAEDASGELLPVYQLSFWLYENGISGHLKLDYGDFTIQGKMASLELYDETECPQQ</sequence>
<organism evidence="2 3">
    <name type="scientific">Roseibium aggregatum</name>
    <dbReference type="NCBI Taxonomy" id="187304"/>
    <lineage>
        <taxon>Bacteria</taxon>
        <taxon>Pseudomonadati</taxon>
        <taxon>Pseudomonadota</taxon>
        <taxon>Alphaproteobacteria</taxon>
        <taxon>Hyphomicrobiales</taxon>
        <taxon>Stappiaceae</taxon>
        <taxon>Roseibium</taxon>
    </lineage>
</organism>
<keyword evidence="1" id="KW-0732">Signal</keyword>
<evidence type="ECO:0008006" key="4">
    <source>
        <dbReference type="Google" id="ProtNLM"/>
    </source>
</evidence>
<evidence type="ECO:0000313" key="3">
    <source>
        <dbReference type="Proteomes" id="UP000048926"/>
    </source>
</evidence>
<dbReference type="EMBL" id="CXST01000001">
    <property type="protein sequence ID" value="CTQ41858.1"/>
    <property type="molecule type" value="Genomic_DNA"/>
</dbReference>
<evidence type="ECO:0000256" key="1">
    <source>
        <dbReference type="SAM" id="SignalP"/>
    </source>
</evidence>
<name>A0A0M6XXW3_9HYPH</name>
<evidence type="ECO:0000313" key="2">
    <source>
        <dbReference type="EMBL" id="CTQ41858.1"/>
    </source>
</evidence>
<keyword evidence="3" id="KW-1185">Reference proteome</keyword>
<proteinExistence type="predicted"/>